<feature type="transmembrane region" description="Helical" evidence="2">
    <location>
        <begin position="329"/>
        <end position="347"/>
    </location>
</feature>
<feature type="compositionally biased region" description="Pro residues" evidence="1">
    <location>
        <begin position="1"/>
        <end position="19"/>
    </location>
</feature>
<evidence type="ECO:0000256" key="1">
    <source>
        <dbReference type="SAM" id="MobiDB-lite"/>
    </source>
</evidence>
<dbReference type="Proteomes" id="UP001221150">
    <property type="component" value="Unassembled WGS sequence"/>
</dbReference>
<reference evidence="3 4" key="1">
    <citation type="submission" date="2023-03" db="EMBL/GenBank/DDBJ databases">
        <title>Draft genome sequence of Streptomyces sp. K1PA1 isolated from peat swamp forest in Thailand.</title>
        <authorList>
            <person name="Klaysubun C."/>
            <person name="Duangmal K."/>
        </authorList>
    </citation>
    <scope>NUCLEOTIDE SEQUENCE [LARGE SCALE GENOMIC DNA]</scope>
    <source>
        <strain evidence="3 4">K1PA1</strain>
    </source>
</reference>
<organism evidence="3 4">
    <name type="scientific">Streptomyces tropicalis</name>
    <dbReference type="NCBI Taxonomy" id="3034234"/>
    <lineage>
        <taxon>Bacteria</taxon>
        <taxon>Bacillati</taxon>
        <taxon>Actinomycetota</taxon>
        <taxon>Actinomycetes</taxon>
        <taxon>Kitasatosporales</taxon>
        <taxon>Streptomycetaceae</taxon>
        <taxon>Streptomyces</taxon>
    </lineage>
</organism>
<feature type="region of interest" description="Disordered" evidence="1">
    <location>
        <begin position="1"/>
        <end position="25"/>
    </location>
</feature>
<feature type="transmembrane region" description="Helical" evidence="2">
    <location>
        <begin position="49"/>
        <end position="69"/>
    </location>
</feature>
<evidence type="ECO:0000313" key="3">
    <source>
        <dbReference type="EMBL" id="MDF3298646.1"/>
    </source>
</evidence>
<dbReference type="EMBL" id="JARJBB010000003">
    <property type="protein sequence ID" value="MDF3298646.1"/>
    <property type="molecule type" value="Genomic_DNA"/>
</dbReference>
<sequence length="452" mass="47177">MAPTPASGPPDPGGTPEPGPALSAAEREEYERLRRAATLRHRRSRRVGASLLLVLTLVLAPLAVVAAWVHSQVFDTGRYVQTVAPLASDPVVQNAVTDRLTTRVVDEIDVQAITASLTKALANAGAPPKVVDASTVLTGPLRSAVTDVVRRTVNKVITSDLFREVWVNANRRAHSAVVGMLSGNQNGALRAQGDTVKLDIGVVVDQVKQQLVNAGFQKASAIPTPDRQITLFQTEQLTKAQNAVRLLNIVGIWLPVLAVVLAAAAVWAAPAHRFMLLVTASGIGVMMVVLLVALAVARQIYLNSVPPTALPADAAAAVFDTFVRFLRDSARTLLVVAVITALAAYLYGPGRGARGVRTLTRKGTGATGRALERGGLHTGTAGHWLDTHRAWTTGIVIGAGALTLVLWNYPTTAVVALVLAVVLVVLFALAVLADAAGPDAAPASGGAGRAVP</sequence>
<feature type="transmembrane region" description="Helical" evidence="2">
    <location>
        <begin position="413"/>
        <end position="433"/>
    </location>
</feature>
<proteinExistence type="predicted"/>
<accession>A0ABT6A1W9</accession>
<feature type="transmembrane region" description="Helical" evidence="2">
    <location>
        <begin position="390"/>
        <end position="407"/>
    </location>
</feature>
<gene>
    <name evidence="3" type="ORF">P3H78_08355</name>
</gene>
<feature type="transmembrane region" description="Helical" evidence="2">
    <location>
        <begin position="274"/>
        <end position="297"/>
    </location>
</feature>
<feature type="transmembrane region" description="Helical" evidence="2">
    <location>
        <begin position="246"/>
        <end position="267"/>
    </location>
</feature>
<evidence type="ECO:0008006" key="5">
    <source>
        <dbReference type="Google" id="ProtNLM"/>
    </source>
</evidence>
<keyword evidence="4" id="KW-1185">Reference proteome</keyword>
<name>A0ABT6A1W9_9ACTN</name>
<evidence type="ECO:0000313" key="4">
    <source>
        <dbReference type="Proteomes" id="UP001221150"/>
    </source>
</evidence>
<evidence type="ECO:0000256" key="2">
    <source>
        <dbReference type="SAM" id="Phobius"/>
    </source>
</evidence>
<protein>
    <recommendedName>
        <fullName evidence="5">Integral membrane protein</fullName>
    </recommendedName>
</protein>
<comment type="caution">
    <text evidence="3">The sequence shown here is derived from an EMBL/GenBank/DDBJ whole genome shotgun (WGS) entry which is preliminary data.</text>
</comment>
<keyword evidence="2" id="KW-0472">Membrane</keyword>
<keyword evidence="2" id="KW-1133">Transmembrane helix</keyword>
<keyword evidence="2" id="KW-0812">Transmembrane</keyword>
<dbReference type="RefSeq" id="WP_276108190.1">
    <property type="nucleotide sequence ID" value="NZ_JARJBB010000003.1"/>
</dbReference>